<accession>A0A8D4VR59</accession>
<dbReference type="EMBL" id="AP019782">
    <property type="protein sequence ID" value="BBL71097.1"/>
    <property type="molecule type" value="Genomic_DNA"/>
</dbReference>
<reference evidence="2" key="1">
    <citation type="submission" date="2019-06" db="EMBL/GenBank/DDBJ databases">
        <title>Complete genome sequence of Methylogaea oryzae strain JCM16910.</title>
        <authorList>
            <person name="Asakawa S."/>
        </authorList>
    </citation>
    <scope>NUCLEOTIDE SEQUENCE</scope>
    <source>
        <strain evidence="2">E10</strain>
    </source>
</reference>
<evidence type="ECO:0000313" key="3">
    <source>
        <dbReference type="Proteomes" id="UP000824988"/>
    </source>
</evidence>
<dbReference type="GO" id="GO:0042121">
    <property type="term" value="P:alginic acid biosynthetic process"/>
    <property type="evidence" value="ECO:0007669"/>
    <property type="project" value="UniProtKB-UniPathway"/>
</dbReference>
<evidence type="ECO:0000313" key="2">
    <source>
        <dbReference type="EMBL" id="BBL71097.1"/>
    </source>
</evidence>
<dbReference type="UniPathway" id="UPA00286"/>
<feature type="transmembrane region" description="Helical" evidence="1">
    <location>
        <begin position="35"/>
        <end position="53"/>
    </location>
</feature>
<dbReference type="Pfam" id="PF00657">
    <property type="entry name" value="Lipase_GDSL"/>
    <property type="match status" value="1"/>
</dbReference>
<dbReference type="AlphaFoldDB" id="A0A8D4VR59"/>
<evidence type="ECO:0000256" key="1">
    <source>
        <dbReference type="SAM" id="Phobius"/>
    </source>
</evidence>
<feature type="transmembrane region" description="Helical" evidence="1">
    <location>
        <begin position="6"/>
        <end position="28"/>
    </location>
</feature>
<dbReference type="InterPro" id="IPR001087">
    <property type="entry name" value="GDSL"/>
</dbReference>
<organism evidence="2 3">
    <name type="scientific">Methylogaea oryzae</name>
    <dbReference type="NCBI Taxonomy" id="1295382"/>
    <lineage>
        <taxon>Bacteria</taxon>
        <taxon>Pseudomonadati</taxon>
        <taxon>Pseudomonadota</taxon>
        <taxon>Gammaproteobacteria</taxon>
        <taxon>Methylococcales</taxon>
        <taxon>Methylococcaceae</taxon>
        <taxon>Methylogaea</taxon>
    </lineage>
</organism>
<gene>
    <name evidence="2" type="ORF">MoryE10_17030</name>
</gene>
<evidence type="ECO:0008006" key="4">
    <source>
        <dbReference type="Google" id="ProtNLM"/>
    </source>
</evidence>
<dbReference type="Proteomes" id="UP000824988">
    <property type="component" value="Chromosome"/>
</dbReference>
<keyword evidence="1" id="KW-1133">Transmembrane helix</keyword>
<name>A0A8D4VR59_9GAMM</name>
<sequence length="384" mass="42560">MVFHVLLAYGLPAAVFWGLALLAGVAFYRIQPADAVAVAGSLVLVTLAYSLALKVTGIADAIYYRPDEKLSICSDVHGHNAYIPGASVDMLMPHGDLQSMTTVKIGVPHQVTYRIDSYGFRNDADYRGEKYLLVGDSFIAGSSNTQSDLLSARLARDYGIAAYNLAHPGDISDYASYLSAFKASHHDDAKALLFIFEGNDFVPAHKKKKAGLSSFFKNYFKIFSDTDVYRVTKSLYKRALRSDKIADSKDVFFAEIKGIKIGFLQHYIDVTRNAGQSPIVSFEETLKGMSPDVAHVFFIPTKYRVYHRFIDPQESLPNASWDYLRGVCQANSLRCTDLTPQLVKASVELLEKGELTFWPDDTHWNGNGVAAAARVVADVLRNER</sequence>
<dbReference type="GO" id="GO:0016788">
    <property type="term" value="F:hydrolase activity, acting on ester bonds"/>
    <property type="evidence" value="ECO:0007669"/>
    <property type="project" value="InterPro"/>
</dbReference>
<dbReference type="KEGG" id="moz:MoryE10_17030"/>
<keyword evidence="1" id="KW-0812">Transmembrane</keyword>
<keyword evidence="3" id="KW-1185">Reference proteome</keyword>
<protein>
    <recommendedName>
        <fullName evidence="4">AlgX/AlgJ SGNH hydrolase-like domain-containing protein</fullName>
    </recommendedName>
</protein>
<proteinExistence type="predicted"/>
<keyword evidence="1" id="KW-0472">Membrane</keyword>